<gene>
    <name evidence="1" type="ORF">SDC9_75856</name>
</gene>
<dbReference type="AlphaFoldDB" id="A0A644YLD7"/>
<accession>A0A644YLD7</accession>
<dbReference type="EMBL" id="VSSQ01005481">
    <property type="protein sequence ID" value="MPM29316.1"/>
    <property type="molecule type" value="Genomic_DNA"/>
</dbReference>
<name>A0A644YLD7_9ZZZZ</name>
<comment type="caution">
    <text evidence="1">The sequence shown here is derived from an EMBL/GenBank/DDBJ whole genome shotgun (WGS) entry which is preliminary data.</text>
</comment>
<organism evidence="1">
    <name type="scientific">bioreactor metagenome</name>
    <dbReference type="NCBI Taxonomy" id="1076179"/>
    <lineage>
        <taxon>unclassified sequences</taxon>
        <taxon>metagenomes</taxon>
        <taxon>ecological metagenomes</taxon>
    </lineage>
</organism>
<evidence type="ECO:0000313" key="1">
    <source>
        <dbReference type="EMBL" id="MPM29316.1"/>
    </source>
</evidence>
<reference evidence="1" key="1">
    <citation type="submission" date="2019-08" db="EMBL/GenBank/DDBJ databases">
        <authorList>
            <person name="Kucharzyk K."/>
            <person name="Murdoch R.W."/>
            <person name="Higgins S."/>
            <person name="Loffler F."/>
        </authorList>
    </citation>
    <scope>NUCLEOTIDE SEQUENCE</scope>
</reference>
<sequence>MSLMLENQGIYDLDEETERDKRVRAVKALTKEMQFTLFTEVFNFQLRFVKLSLAYQAICGMIDELEHLHSFRERNGEMLLPSTAYLE</sequence>
<protein>
    <submittedName>
        <fullName evidence="1">Uncharacterized protein</fullName>
    </submittedName>
</protein>
<proteinExistence type="predicted"/>